<protein>
    <submittedName>
        <fullName evidence="7">Voltage-dependent T-type calcium channel subunit alpha-1I</fullName>
    </submittedName>
</protein>
<evidence type="ECO:0000259" key="6">
    <source>
        <dbReference type="Pfam" id="PF00520"/>
    </source>
</evidence>
<dbReference type="EMBL" id="CAXAMM010004669">
    <property type="protein sequence ID" value="CAK9004422.1"/>
    <property type="molecule type" value="Genomic_DNA"/>
</dbReference>
<dbReference type="EMBL" id="CAXAMM010005224">
    <property type="protein sequence ID" value="CAK9006466.1"/>
    <property type="molecule type" value="Genomic_DNA"/>
</dbReference>
<feature type="domain" description="Ion transport" evidence="6">
    <location>
        <begin position="115"/>
        <end position="281"/>
    </location>
</feature>
<proteinExistence type="predicted"/>
<evidence type="ECO:0000313" key="7">
    <source>
        <dbReference type="EMBL" id="CAK9004422.1"/>
    </source>
</evidence>
<dbReference type="Pfam" id="PF00520">
    <property type="entry name" value="Ion_trans"/>
    <property type="match status" value="1"/>
</dbReference>
<dbReference type="PANTHER" id="PTHR10037">
    <property type="entry name" value="VOLTAGE-GATED CATION CHANNEL CALCIUM AND SODIUM"/>
    <property type="match status" value="1"/>
</dbReference>
<reference evidence="7 9" key="1">
    <citation type="submission" date="2024-02" db="EMBL/GenBank/DDBJ databases">
        <authorList>
            <person name="Chen Y."/>
            <person name="Shah S."/>
            <person name="Dougan E. K."/>
            <person name="Thang M."/>
            <person name="Chan C."/>
        </authorList>
    </citation>
    <scope>NUCLEOTIDE SEQUENCE [LARGE SCALE GENOMIC DNA]</scope>
</reference>
<feature type="transmembrane region" description="Helical" evidence="5">
    <location>
        <begin position="237"/>
        <end position="263"/>
    </location>
</feature>
<name>A0ABP0ISB8_9DINO</name>
<evidence type="ECO:0000256" key="1">
    <source>
        <dbReference type="ARBA" id="ARBA00004141"/>
    </source>
</evidence>
<dbReference type="InterPro" id="IPR005821">
    <property type="entry name" value="Ion_trans_dom"/>
</dbReference>
<dbReference type="InterPro" id="IPR043203">
    <property type="entry name" value="VGCC_Ca_Na"/>
</dbReference>
<evidence type="ECO:0000256" key="5">
    <source>
        <dbReference type="SAM" id="Phobius"/>
    </source>
</evidence>
<dbReference type="Gene3D" id="1.10.287.70">
    <property type="match status" value="1"/>
</dbReference>
<gene>
    <name evidence="7" type="ORF">SCF082_LOCUS8170</name>
    <name evidence="8" type="ORF">SCF082_LOCUS9031</name>
</gene>
<evidence type="ECO:0000256" key="3">
    <source>
        <dbReference type="ARBA" id="ARBA00022989"/>
    </source>
</evidence>
<sequence>MMTSSIASLKVCQYSFTFLFAAELHFRIMAFGKDFFCNEDWNWALLDVAWPELGPFVVPERTSLKRVWAPVAVQIRAESTQPWIENIKASPVLLISVDSAFLLLFDLSCGSTHGSVNTVRVFIVLSSFWEVIVDISKAMGESNIETIAGISSLKAFRIIRITRVLKTVQLVRILRFVVALRTLVTSIFHTLKSLVWAMVLLTLIVYVFAVLFTQAVNDFVKDNKHVMDPDQWQALELVSAEYFGSLGTTMLSLFMSIAGGVSWEEVLVPLHKMNTIWILIFLV</sequence>
<evidence type="ECO:0000313" key="9">
    <source>
        <dbReference type="Proteomes" id="UP001642464"/>
    </source>
</evidence>
<organism evidence="7 9">
    <name type="scientific">Durusdinium trenchii</name>
    <dbReference type="NCBI Taxonomy" id="1381693"/>
    <lineage>
        <taxon>Eukaryota</taxon>
        <taxon>Sar</taxon>
        <taxon>Alveolata</taxon>
        <taxon>Dinophyceae</taxon>
        <taxon>Suessiales</taxon>
        <taxon>Symbiodiniaceae</taxon>
        <taxon>Durusdinium</taxon>
    </lineage>
</organism>
<feature type="transmembrane region" description="Helical" evidence="5">
    <location>
        <begin position="194"/>
        <end position="216"/>
    </location>
</feature>
<comment type="caution">
    <text evidence="7">The sequence shown here is derived from an EMBL/GenBank/DDBJ whole genome shotgun (WGS) entry which is preliminary data.</text>
</comment>
<evidence type="ECO:0000256" key="4">
    <source>
        <dbReference type="ARBA" id="ARBA00023136"/>
    </source>
</evidence>
<dbReference type="SUPFAM" id="SSF81324">
    <property type="entry name" value="Voltage-gated potassium channels"/>
    <property type="match status" value="1"/>
</dbReference>
<accession>A0ABP0ISB8</accession>
<keyword evidence="9" id="KW-1185">Reference proteome</keyword>
<evidence type="ECO:0000313" key="8">
    <source>
        <dbReference type="EMBL" id="CAK9006466.1"/>
    </source>
</evidence>
<dbReference type="PANTHER" id="PTHR10037:SF62">
    <property type="entry name" value="SODIUM CHANNEL PROTEIN 60E"/>
    <property type="match status" value="1"/>
</dbReference>
<keyword evidence="4 5" id="KW-0472">Membrane</keyword>
<keyword evidence="2 5" id="KW-0812">Transmembrane</keyword>
<keyword evidence="3 5" id="KW-1133">Transmembrane helix</keyword>
<dbReference type="Proteomes" id="UP001642464">
    <property type="component" value="Unassembled WGS sequence"/>
</dbReference>
<evidence type="ECO:0000256" key="2">
    <source>
        <dbReference type="ARBA" id="ARBA00022692"/>
    </source>
</evidence>
<comment type="subcellular location">
    <subcellularLocation>
        <location evidence="1">Membrane</location>
        <topology evidence="1">Multi-pass membrane protein</topology>
    </subcellularLocation>
</comment>